<proteinExistence type="inferred from homology"/>
<evidence type="ECO:0000313" key="3">
    <source>
        <dbReference type="EMBL" id="TFZ05685.1"/>
    </source>
</evidence>
<sequence>MTHDKPSLRRRKLLAAAPALALAGIAAPAAFGQGGYPSKPIRLVIPFAPGGVTDTSGRAIAEALSKRLGQQVVPDNRPGASGNIGSQQVATAEPDGHTLLVVLDGTFVINPHVYEKVGFDPMRDFAPVGKIGDSTIILVANPGLKARSLQEVIAVSKSQAGGLAYGTSGNGSITHIAGELLKQRTGANLTHVPYKGGGPAVADVLAGHIPLAFASAASIHGHLKAGKLVPIGVPSGKRSPQYPDIPTFVEGGVPRFDLNSWVGIVAPAKTPKPILDRLNSELNAALNDPAVREKLAGSGIGAAPGTAESFANVIRTELATYGSVIKAAGIKLE</sequence>
<dbReference type="InterPro" id="IPR005064">
    <property type="entry name" value="BUG"/>
</dbReference>
<dbReference type="PANTHER" id="PTHR42928">
    <property type="entry name" value="TRICARBOXYLATE-BINDING PROTEIN"/>
    <property type="match status" value="1"/>
</dbReference>
<dbReference type="SUPFAM" id="SSF53850">
    <property type="entry name" value="Periplasmic binding protein-like II"/>
    <property type="match status" value="1"/>
</dbReference>
<dbReference type="InterPro" id="IPR006311">
    <property type="entry name" value="TAT_signal"/>
</dbReference>
<dbReference type="PANTHER" id="PTHR42928:SF5">
    <property type="entry name" value="BLR1237 PROTEIN"/>
    <property type="match status" value="1"/>
</dbReference>
<organism evidence="3 4">
    <name type="scientific">Ramlibacter henchirensis</name>
    <dbReference type="NCBI Taxonomy" id="204072"/>
    <lineage>
        <taxon>Bacteria</taxon>
        <taxon>Pseudomonadati</taxon>
        <taxon>Pseudomonadota</taxon>
        <taxon>Betaproteobacteria</taxon>
        <taxon>Burkholderiales</taxon>
        <taxon>Comamonadaceae</taxon>
        <taxon>Ramlibacter</taxon>
    </lineage>
</organism>
<dbReference type="RefSeq" id="WP_135261767.1">
    <property type="nucleotide sequence ID" value="NZ_SMLM01000001.1"/>
</dbReference>
<feature type="signal peptide" evidence="2">
    <location>
        <begin position="1"/>
        <end position="29"/>
    </location>
</feature>
<dbReference type="Gene3D" id="3.40.190.150">
    <property type="entry name" value="Bordetella uptake gene, domain 1"/>
    <property type="match status" value="1"/>
</dbReference>
<protein>
    <submittedName>
        <fullName evidence="3">Tripartite tricarboxylate transporter substrate binding protein</fullName>
    </submittedName>
</protein>
<evidence type="ECO:0000256" key="1">
    <source>
        <dbReference type="ARBA" id="ARBA00006987"/>
    </source>
</evidence>
<dbReference type="PROSITE" id="PS51318">
    <property type="entry name" value="TAT"/>
    <property type="match status" value="1"/>
</dbReference>
<accession>A0A4Z0C6I9</accession>
<dbReference type="EMBL" id="SMLM01000001">
    <property type="protein sequence ID" value="TFZ05685.1"/>
    <property type="molecule type" value="Genomic_DNA"/>
</dbReference>
<dbReference type="AlphaFoldDB" id="A0A4Z0C6I9"/>
<dbReference type="Proteomes" id="UP000298180">
    <property type="component" value="Unassembled WGS sequence"/>
</dbReference>
<evidence type="ECO:0000256" key="2">
    <source>
        <dbReference type="SAM" id="SignalP"/>
    </source>
</evidence>
<dbReference type="Pfam" id="PF03401">
    <property type="entry name" value="TctC"/>
    <property type="match status" value="1"/>
</dbReference>
<dbReference type="OrthoDB" id="8678477at2"/>
<keyword evidence="4" id="KW-1185">Reference proteome</keyword>
<keyword evidence="2" id="KW-0732">Signal</keyword>
<dbReference type="InterPro" id="IPR042100">
    <property type="entry name" value="Bug_dom1"/>
</dbReference>
<reference evidence="3 4" key="1">
    <citation type="submission" date="2019-03" db="EMBL/GenBank/DDBJ databases">
        <title>Ramlibacter henchirensis DSM 14656, whole genome shotgun sequence.</title>
        <authorList>
            <person name="Zhang X."/>
            <person name="Feng G."/>
            <person name="Zhu H."/>
        </authorList>
    </citation>
    <scope>NUCLEOTIDE SEQUENCE [LARGE SCALE GENOMIC DNA]</scope>
    <source>
        <strain evidence="3 4">DSM 14656</strain>
    </source>
</reference>
<dbReference type="PIRSF" id="PIRSF017082">
    <property type="entry name" value="YflP"/>
    <property type="match status" value="1"/>
</dbReference>
<dbReference type="Gene3D" id="3.40.190.10">
    <property type="entry name" value="Periplasmic binding protein-like II"/>
    <property type="match status" value="1"/>
</dbReference>
<evidence type="ECO:0000313" key="4">
    <source>
        <dbReference type="Proteomes" id="UP000298180"/>
    </source>
</evidence>
<comment type="caution">
    <text evidence="3">The sequence shown here is derived from an EMBL/GenBank/DDBJ whole genome shotgun (WGS) entry which is preliminary data.</text>
</comment>
<name>A0A4Z0C6I9_9BURK</name>
<comment type="similarity">
    <text evidence="1">Belongs to the UPF0065 (bug) family.</text>
</comment>
<feature type="chain" id="PRO_5021314442" evidence="2">
    <location>
        <begin position="30"/>
        <end position="333"/>
    </location>
</feature>
<gene>
    <name evidence="3" type="ORF">EZ313_03215</name>
</gene>
<dbReference type="CDD" id="cd13578">
    <property type="entry name" value="PBP2_Bug27"/>
    <property type="match status" value="1"/>
</dbReference>